<evidence type="ECO:0000313" key="8">
    <source>
        <dbReference type="Proteomes" id="UP000014071"/>
    </source>
</evidence>
<dbReference type="OrthoDB" id="10258882at2759"/>
<dbReference type="HOGENOM" id="CLU_004400_0_0_1"/>
<dbReference type="GO" id="GO:0034058">
    <property type="term" value="P:endosomal vesicle fusion"/>
    <property type="evidence" value="ECO:0007669"/>
    <property type="project" value="TreeGrafter"/>
</dbReference>
<dbReference type="AlphaFoldDB" id="R9PDZ1"/>
<dbReference type="InterPro" id="IPR001180">
    <property type="entry name" value="CNH_dom"/>
</dbReference>
<dbReference type="GeneID" id="24109166"/>
<evidence type="ECO:0000256" key="5">
    <source>
        <dbReference type="SAM" id="MobiDB-lite"/>
    </source>
</evidence>
<keyword evidence="7" id="KW-0675">Receptor</keyword>
<protein>
    <submittedName>
        <fullName evidence="7">TGF beta receptor associated protein 1</fullName>
    </submittedName>
</protein>
<organism evidence="7 8">
    <name type="scientific">Pseudozyma hubeiensis (strain SY62)</name>
    <name type="common">Yeast</name>
    <dbReference type="NCBI Taxonomy" id="1305764"/>
    <lineage>
        <taxon>Eukaryota</taxon>
        <taxon>Fungi</taxon>
        <taxon>Dikarya</taxon>
        <taxon>Basidiomycota</taxon>
        <taxon>Ustilaginomycotina</taxon>
        <taxon>Ustilaginomycetes</taxon>
        <taxon>Ustilaginales</taxon>
        <taxon>Ustilaginaceae</taxon>
        <taxon>Pseudozyma</taxon>
    </lineage>
</organism>
<dbReference type="GO" id="GO:0016020">
    <property type="term" value="C:membrane"/>
    <property type="evidence" value="ECO:0007669"/>
    <property type="project" value="TreeGrafter"/>
</dbReference>
<sequence length="1265" mass="137881">MEKSLVVPAHLYLSYASPQHQPTRPTRQSRAHADDCKPSLIAGKPPTRGKHGPALPIMASPQAPASQEPVPPYSLTPLLFPTLPSEDVADQANQSSPTAIQQSSQRAIRCSESDGSFLYIGASDGLIHSFEIVSPAPSQASSSRIILPTTVSYRLKYSRSISNHAKPVEKIVLLRPFNAAAVLCEGVVSFFSLPHWSPIRSLPSTRAVSTIVLDDEESDNGSGTDAAGMISICLVRRKNIILGKIGAEGQSGLLWATIKDIQLPGGAIFARRFADTLCIANATEYSLVNLSSGHVTPLQLPISQTGESPSAQVRPSIVTIAATAASSREGSTSPVTSRSTSVPASTAKCEFLVTSHTGSITLGVFVKPSGEPAPKLLEWPSHPRSVTYDGEHLVSLLRNDTLEVHHLGANSVDRVQTLQLPPGLDPRFLHVVQDPASQPRPSSSEQLKAVTDAHDEFDMVKVPLNAFTSDSASVLHRASEQDGATSSQRRQILLCGKNSTSAIQQDPILRWTVDQLDRGRLTNLRKDLAAYRSSRERSSEHHNTARAFIEASAAHALLGIELLHRTDFAAAADVLLHANLDPRLFIAFFPSLLRGDQVIEDAIMPAILLGSLERLRNDTSNRLQSMEELIASNLTLNYCPPLDITKDKALLQLRANLLQGSERMLRILLEGWRTASASAIANEGTTGSYFYAGSFMDEQMLVNVNTFVDSAYLTLIAERRGVSERDVVAVQDQLATFLSSKHACEPSKVEGGLKGQRFFTLLADHYERIGDIEGSLKTWTALIDGDIVDGIHATVDVPTALAKVASLLEDQTDPNLLSTYGRWLVQKDAEAGIKILTKHTARPEDDTSQKAATRSKAQELESISAQKATIEELRGIDDDAATKYLEAVALSTVKVQDEQMHRELAAALLKRVAQHLTDDVYRDKMDAVTRDYAQGSYAESFFAHLALAIGGRPREADRLKLAMLLQGSTVLDFEALLATVAPLDSLAYEKAIILGKLGRDSDALSLLAIELRDANSAEAYCSQNGEVLSPMLAASIAEDHPTLQPFAATLSRTYAQRVKAHAKATAQRGITAEQRKQELLKQLLSVYMLNGAEEKFRVATAHLLNTQALHLDNREVLELVPTDWSLQTLETFLTQSLRRQLHRRREMQMLRNIAKCRSLDAAEDLWARQRAMGGILQDTELDGGADSGGDYRADGDTETSYADWKEGVLRSESIFEGSEGEKQLRRPREAAAGKEERIESIHQGYEIPPSSAIVHAGLDDVDDLA</sequence>
<dbReference type="EMBL" id="DF238801">
    <property type="protein sequence ID" value="GAC96300.1"/>
    <property type="molecule type" value="Genomic_DNA"/>
</dbReference>
<evidence type="ECO:0000256" key="1">
    <source>
        <dbReference type="ARBA" id="ARBA00004496"/>
    </source>
</evidence>
<dbReference type="STRING" id="1305764.R9PDZ1"/>
<gene>
    <name evidence="7" type="ORF">PHSY_003880</name>
</gene>
<dbReference type="PROSITE" id="PS50219">
    <property type="entry name" value="CNH"/>
    <property type="match status" value="1"/>
</dbReference>
<dbReference type="GO" id="GO:0015031">
    <property type="term" value="P:protein transport"/>
    <property type="evidence" value="ECO:0007669"/>
    <property type="project" value="UniProtKB-KW"/>
</dbReference>
<comment type="subcellular location">
    <subcellularLocation>
        <location evidence="1">Cytoplasm</location>
    </subcellularLocation>
</comment>
<dbReference type="GO" id="GO:0005737">
    <property type="term" value="C:cytoplasm"/>
    <property type="evidence" value="ECO:0007669"/>
    <property type="project" value="UniProtKB-SubCell"/>
</dbReference>
<dbReference type="PANTHER" id="PTHR12894">
    <property type="entry name" value="CNH DOMAIN CONTAINING"/>
    <property type="match status" value="1"/>
</dbReference>
<keyword evidence="4" id="KW-0653">Protein transport</keyword>
<evidence type="ECO:0000313" key="7">
    <source>
        <dbReference type="EMBL" id="GAC96300.1"/>
    </source>
</evidence>
<feature type="domain" description="CNH" evidence="6">
    <location>
        <begin position="105"/>
        <end position="436"/>
    </location>
</feature>
<feature type="compositionally biased region" description="Polar residues" evidence="5">
    <location>
        <begin position="16"/>
        <end position="28"/>
    </location>
</feature>
<feature type="region of interest" description="Disordered" evidence="5">
    <location>
        <begin position="1216"/>
        <end position="1237"/>
    </location>
</feature>
<dbReference type="PANTHER" id="PTHR12894:SF27">
    <property type="entry name" value="TRANSFORMING GROWTH FACTOR-BETA RECEPTOR-ASSOCIATED PROTEIN 1"/>
    <property type="match status" value="1"/>
</dbReference>
<reference evidence="8" key="1">
    <citation type="journal article" date="2013" name="Genome Announc.">
        <title>Draft genome sequence of the basidiomycetous yeast-like fungus Pseudozyma hubeiensis SY62, which produces an abundant amount of the biosurfactant mannosylerythritol lipids.</title>
        <authorList>
            <person name="Konishi M."/>
            <person name="Hatada Y."/>
            <person name="Horiuchi J."/>
        </authorList>
    </citation>
    <scope>NUCLEOTIDE SEQUENCE [LARGE SCALE GENOMIC DNA]</scope>
    <source>
        <strain evidence="8">SY62</strain>
    </source>
</reference>
<feature type="region of interest" description="Disordered" evidence="5">
    <location>
        <begin position="16"/>
        <end position="71"/>
    </location>
</feature>
<evidence type="ECO:0000256" key="4">
    <source>
        <dbReference type="ARBA" id="ARBA00022927"/>
    </source>
</evidence>
<dbReference type="RefSeq" id="XP_012189887.1">
    <property type="nucleotide sequence ID" value="XM_012334497.1"/>
</dbReference>
<keyword evidence="8" id="KW-1185">Reference proteome</keyword>
<keyword evidence="2" id="KW-0813">Transport</keyword>
<keyword evidence="3" id="KW-0963">Cytoplasm</keyword>
<evidence type="ECO:0000256" key="3">
    <source>
        <dbReference type="ARBA" id="ARBA00022490"/>
    </source>
</evidence>
<evidence type="ECO:0000259" key="6">
    <source>
        <dbReference type="PROSITE" id="PS50219"/>
    </source>
</evidence>
<dbReference type="InterPro" id="IPR032914">
    <property type="entry name" value="Vam6/VPS39/TRAP1"/>
</dbReference>
<dbReference type="Proteomes" id="UP000014071">
    <property type="component" value="Unassembled WGS sequence"/>
</dbReference>
<name>R9PDZ1_PSEHS</name>
<accession>R9PDZ1</accession>
<evidence type="ECO:0000256" key="2">
    <source>
        <dbReference type="ARBA" id="ARBA00022448"/>
    </source>
</evidence>
<dbReference type="SUPFAM" id="SSF101908">
    <property type="entry name" value="Putative isomerase YbhE"/>
    <property type="match status" value="1"/>
</dbReference>
<proteinExistence type="predicted"/>
<dbReference type="GO" id="GO:0006914">
    <property type="term" value="P:autophagy"/>
    <property type="evidence" value="ECO:0007669"/>
    <property type="project" value="TreeGrafter"/>
</dbReference>
<dbReference type="eggNOG" id="KOG2063">
    <property type="taxonomic scope" value="Eukaryota"/>
</dbReference>
<feature type="compositionally biased region" description="Basic and acidic residues" evidence="5">
    <location>
        <begin position="1219"/>
        <end position="1237"/>
    </location>
</feature>